<dbReference type="InterPro" id="IPR038792">
    <property type="entry name" value="CFAP97D1/2"/>
</dbReference>
<gene>
    <name evidence="3" type="ORF">PCOR1329_LOCUS22598</name>
</gene>
<feature type="compositionally biased region" description="Low complexity" evidence="2">
    <location>
        <begin position="358"/>
        <end position="380"/>
    </location>
</feature>
<evidence type="ECO:0000256" key="2">
    <source>
        <dbReference type="SAM" id="MobiDB-lite"/>
    </source>
</evidence>
<feature type="compositionally biased region" description="Low complexity" evidence="2">
    <location>
        <begin position="387"/>
        <end position="396"/>
    </location>
</feature>
<dbReference type="Pfam" id="PF13879">
    <property type="entry name" value="Hmw_CFAP97"/>
    <property type="match status" value="1"/>
</dbReference>
<name>A0ABN9RPR1_9DINO</name>
<accession>A0ABN9RPR1</accession>
<reference evidence="3" key="1">
    <citation type="submission" date="2023-10" db="EMBL/GenBank/DDBJ databases">
        <authorList>
            <person name="Chen Y."/>
            <person name="Shah S."/>
            <person name="Dougan E. K."/>
            <person name="Thang M."/>
            <person name="Chan C."/>
        </authorList>
    </citation>
    <scope>NUCLEOTIDE SEQUENCE [LARGE SCALE GENOMIC DNA]</scope>
</reference>
<sequence>MRFAASVSSYAARSCAGPGSNRPGDGLALARQPLALQRFLPAGGGAMDRGLAYSSKICAQREHERRAEMHKHRLRSVKPSVDTSEPRTFQLAHIHGNLKKEQMLEERYTEIDRENRILLQKMSNIMKQPLSARGPGPTAPREPRRLSAGPRSLHSDARKKELLRITRENQTILKRIQQAQPVYNHVEWEGMNRRNIAYLRNSAEYPLVLRSARGRTAEMMRLDTVDRGGTMSARSAPQESPAVQAADQAENPNKLVLSKKMVLEVDGAGASSGLSTFVVEMMTDGRLLQISAHDEDSQVSLDLAVSEKSHRRLFREADGEYFRIAQKLRVLGGRLALDEPADALPPLQPAPAPPAPPQRAWAAAGEVDSEAAATAPKAKTPTPPSSRPASRTSGPAGSDLRPGSRQSQARPASSPSAATAEEDDELDANGLCRGIRGGLRAEAFALSIPCQSLVILTGSSEAYRGLAAPGARAAWGADLQVLRLAALGEFNRLAPSAGLHGPCALQLWDALDLLPAAPSPDSTWSLRPLVRQSASVHPDVARTLLDPSRPLAGCEVTINVRLYAITRSARHRILKVPPNSFALADLISTGTWAPGPALAAMRLAAWVAAKDAANVALAGLRVFADAWRERAMDFLPTSVVASDQWAASLWEQTESMLRCLMAVDAATVNAHGERLQRRRRQVLQAANAAARRGLHAAAAVTRRPRLQRTRAADAAQALFPENLHRTIRRHRLSGHPHPRRRVGHLRPLCRWCCEGGAGQVSHRLECRGAWFDYTYKPPPEVAQALARAAAQRAKVCPAYPAGRPLGISAARAADLRRWPGSTGRSPGPARAARLTRALAAIWRLAQRRPPKCNFALRSSL</sequence>
<feature type="region of interest" description="Disordered" evidence="2">
    <location>
        <begin position="127"/>
        <end position="157"/>
    </location>
</feature>
<keyword evidence="4" id="KW-1185">Reference proteome</keyword>
<feature type="region of interest" description="Disordered" evidence="2">
    <location>
        <begin position="229"/>
        <end position="248"/>
    </location>
</feature>
<feature type="compositionally biased region" description="Pro residues" evidence="2">
    <location>
        <begin position="346"/>
        <end position="357"/>
    </location>
</feature>
<dbReference type="InterPro" id="IPR029488">
    <property type="entry name" value="Hmw/CFAP97"/>
</dbReference>
<proteinExistence type="inferred from homology"/>
<comment type="similarity">
    <text evidence="1">Belongs to the CFAP97 family.</text>
</comment>
<feature type="compositionally biased region" description="Low complexity" evidence="2">
    <location>
        <begin position="404"/>
        <end position="419"/>
    </location>
</feature>
<evidence type="ECO:0000313" key="3">
    <source>
        <dbReference type="EMBL" id="CAK0821210.1"/>
    </source>
</evidence>
<protein>
    <submittedName>
        <fullName evidence="3">Uncharacterized protein</fullName>
    </submittedName>
</protein>
<dbReference type="PANTHER" id="PTHR33768">
    <property type="entry name" value="MIP11318P"/>
    <property type="match status" value="1"/>
</dbReference>
<dbReference type="EMBL" id="CAUYUJ010007569">
    <property type="protein sequence ID" value="CAK0821210.1"/>
    <property type="molecule type" value="Genomic_DNA"/>
</dbReference>
<organism evidence="3 4">
    <name type="scientific">Prorocentrum cordatum</name>
    <dbReference type="NCBI Taxonomy" id="2364126"/>
    <lineage>
        <taxon>Eukaryota</taxon>
        <taxon>Sar</taxon>
        <taxon>Alveolata</taxon>
        <taxon>Dinophyceae</taxon>
        <taxon>Prorocentrales</taxon>
        <taxon>Prorocentraceae</taxon>
        <taxon>Prorocentrum</taxon>
    </lineage>
</organism>
<comment type="caution">
    <text evidence="3">The sequence shown here is derived from an EMBL/GenBank/DDBJ whole genome shotgun (WGS) entry which is preliminary data.</text>
</comment>
<dbReference type="PANTHER" id="PTHR33768:SF3">
    <property type="entry name" value="MIP11318P"/>
    <property type="match status" value="1"/>
</dbReference>
<feature type="region of interest" description="Disordered" evidence="2">
    <location>
        <begin position="63"/>
        <end position="85"/>
    </location>
</feature>
<evidence type="ECO:0000256" key="1">
    <source>
        <dbReference type="ARBA" id="ARBA00008315"/>
    </source>
</evidence>
<feature type="region of interest" description="Disordered" evidence="2">
    <location>
        <begin position="342"/>
        <end position="425"/>
    </location>
</feature>
<dbReference type="Proteomes" id="UP001189429">
    <property type="component" value="Unassembled WGS sequence"/>
</dbReference>
<evidence type="ECO:0000313" key="4">
    <source>
        <dbReference type="Proteomes" id="UP001189429"/>
    </source>
</evidence>